<dbReference type="InterPro" id="IPR008972">
    <property type="entry name" value="Cupredoxin"/>
</dbReference>
<feature type="compositionally biased region" description="Low complexity" evidence="7">
    <location>
        <begin position="95"/>
        <end position="113"/>
    </location>
</feature>
<dbReference type="SUPFAM" id="SSF49503">
    <property type="entry name" value="Cupredoxins"/>
    <property type="match status" value="1"/>
</dbReference>
<dbReference type="EMBL" id="CAJHNH020000074">
    <property type="protein sequence ID" value="CAG5115083.1"/>
    <property type="molecule type" value="Genomic_DNA"/>
</dbReference>
<keyword evidence="2" id="KW-0732">Signal</keyword>
<evidence type="ECO:0000256" key="2">
    <source>
        <dbReference type="ARBA" id="ARBA00022729"/>
    </source>
</evidence>
<protein>
    <recommendedName>
        <fullName evidence="8">Ephrin RBD domain-containing protein</fullName>
    </recommendedName>
</protein>
<evidence type="ECO:0000256" key="7">
    <source>
        <dbReference type="SAM" id="MobiDB-lite"/>
    </source>
</evidence>
<evidence type="ECO:0000256" key="5">
    <source>
        <dbReference type="ARBA" id="ARBA00023180"/>
    </source>
</evidence>
<dbReference type="Proteomes" id="UP000678393">
    <property type="component" value="Unassembled WGS sequence"/>
</dbReference>
<dbReference type="PANTHER" id="PTHR11304">
    <property type="entry name" value="EPHRIN"/>
    <property type="match status" value="1"/>
</dbReference>
<proteinExistence type="inferred from homology"/>
<dbReference type="OrthoDB" id="6250301at2759"/>
<sequence length="228" mass="24911">VDSYNYEVCVINDTSKKIPILNCTNPESSKFFTMLIFEFQPIPGIPDFQLGKNYYFITTSGGRKFNINNQYEGACKENQMKMMLRVRPKTTEGVNSNPASNTNNNNNPPTAQLKTTLTSTTTATTALLTTTTTTATTEVTKSTARRPSKNNHHEKPGEGDNVPGFDGFPDDDTVIHAGEAPNINSGIIADNGLESSGVSIYRQHKHCVHCLDLITSVCFLISAVLAGR</sequence>
<evidence type="ECO:0000256" key="4">
    <source>
        <dbReference type="ARBA" id="ARBA00023157"/>
    </source>
</evidence>
<feature type="compositionally biased region" description="Low complexity" evidence="7">
    <location>
        <begin position="129"/>
        <end position="142"/>
    </location>
</feature>
<evidence type="ECO:0000313" key="9">
    <source>
        <dbReference type="EMBL" id="CAG5115083.1"/>
    </source>
</evidence>
<dbReference type="GO" id="GO:0048013">
    <property type="term" value="P:ephrin receptor signaling pathway"/>
    <property type="evidence" value="ECO:0007669"/>
    <property type="project" value="TreeGrafter"/>
</dbReference>
<dbReference type="GO" id="GO:0046875">
    <property type="term" value="F:ephrin receptor binding"/>
    <property type="evidence" value="ECO:0007669"/>
    <property type="project" value="TreeGrafter"/>
</dbReference>
<organism evidence="9 10">
    <name type="scientific">Candidula unifasciata</name>
    <dbReference type="NCBI Taxonomy" id="100452"/>
    <lineage>
        <taxon>Eukaryota</taxon>
        <taxon>Metazoa</taxon>
        <taxon>Spiralia</taxon>
        <taxon>Lophotrochozoa</taxon>
        <taxon>Mollusca</taxon>
        <taxon>Gastropoda</taxon>
        <taxon>Heterobranchia</taxon>
        <taxon>Euthyneura</taxon>
        <taxon>Panpulmonata</taxon>
        <taxon>Eupulmonata</taxon>
        <taxon>Stylommatophora</taxon>
        <taxon>Helicina</taxon>
        <taxon>Helicoidea</taxon>
        <taxon>Geomitridae</taxon>
        <taxon>Candidula</taxon>
    </lineage>
</organism>
<keyword evidence="3" id="KW-0472">Membrane</keyword>
<dbReference type="GO" id="GO:0005886">
    <property type="term" value="C:plasma membrane"/>
    <property type="evidence" value="ECO:0007669"/>
    <property type="project" value="TreeGrafter"/>
</dbReference>
<keyword evidence="4" id="KW-1015">Disulfide bond</keyword>
<dbReference type="Gene3D" id="2.60.40.420">
    <property type="entry name" value="Cupredoxins - blue copper proteins"/>
    <property type="match status" value="1"/>
</dbReference>
<dbReference type="PANTHER" id="PTHR11304:SF29">
    <property type="entry name" value="EPHRIN"/>
    <property type="match status" value="1"/>
</dbReference>
<comment type="caution">
    <text evidence="9">The sequence shown here is derived from an EMBL/GenBank/DDBJ whole genome shotgun (WGS) entry which is preliminary data.</text>
</comment>
<feature type="region of interest" description="Disordered" evidence="7">
    <location>
        <begin position="129"/>
        <end position="178"/>
    </location>
</feature>
<evidence type="ECO:0000313" key="10">
    <source>
        <dbReference type="Proteomes" id="UP000678393"/>
    </source>
</evidence>
<evidence type="ECO:0000256" key="6">
    <source>
        <dbReference type="PROSITE-ProRule" id="PRU00884"/>
    </source>
</evidence>
<dbReference type="InterPro" id="IPR031328">
    <property type="entry name" value="Ephrin"/>
</dbReference>
<reference evidence="9" key="1">
    <citation type="submission" date="2021-04" db="EMBL/GenBank/DDBJ databases">
        <authorList>
            <consortium name="Molecular Ecology Group"/>
        </authorList>
    </citation>
    <scope>NUCLEOTIDE SEQUENCE</scope>
</reference>
<feature type="region of interest" description="Disordered" evidence="7">
    <location>
        <begin position="91"/>
        <end position="113"/>
    </location>
</feature>
<dbReference type="PROSITE" id="PS51551">
    <property type="entry name" value="EPHRIN_RBD_2"/>
    <property type="match status" value="1"/>
</dbReference>
<evidence type="ECO:0000259" key="8">
    <source>
        <dbReference type="PROSITE" id="PS51551"/>
    </source>
</evidence>
<accession>A0A8S3YCY1</accession>
<keyword evidence="5" id="KW-0325">Glycoprotein</keyword>
<feature type="non-terminal residue" evidence="9">
    <location>
        <position position="228"/>
    </location>
</feature>
<comment type="subcellular location">
    <subcellularLocation>
        <location evidence="1">Membrane</location>
    </subcellularLocation>
</comment>
<comment type="similarity">
    <text evidence="6">Belongs to the ephrin family.</text>
</comment>
<evidence type="ECO:0000256" key="3">
    <source>
        <dbReference type="ARBA" id="ARBA00023136"/>
    </source>
</evidence>
<name>A0A8S3YCY1_9EUPU</name>
<dbReference type="AlphaFoldDB" id="A0A8S3YCY1"/>
<feature type="domain" description="Ephrin RBD" evidence="8">
    <location>
        <begin position="1"/>
        <end position="86"/>
    </location>
</feature>
<evidence type="ECO:0000256" key="1">
    <source>
        <dbReference type="ARBA" id="ARBA00004370"/>
    </source>
</evidence>
<comment type="caution">
    <text evidence="6">Lacks conserved residue(s) required for the propagation of feature annotation.</text>
</comment>
<dbReference type="InterPro" id="IPR001799">
    <property type="entry name" value="Ephrin_RBD"/>
</dbReference>
<dbReference type="GO" id="GO:0007411">
    <property type="term" value="P:axon guidance"/>
    <property type="evidence" value="ECO:0007669"/>
    <property type="project" value="TreeGrafter"/>
</dbReference>
<dbReference type="Pfam" id="PF00812">
    <property type="entry name" value="Ephrin"/>
    <property type="match status" value="1"/>
</dbReference>
<keyword evidence="10" id="KW-1185">Reference proteome</keyword>
<gene>
    <name evidence="9" type="ORF">CUNI_LOCUS641</name>
</gene>